<dbReference type="InterPro" id="IPR051091">
    <property type="entry name" value="O-Glucosyltr/Glycosyltrsf_90"/>
</dbReference>
<organism evidence="4 5">
    <name type="scientific">Phakopsora pachyrhizi</name>
    <name type="common">Asian soybean rust disease fungus</name>
    <dbReference type="NCBI Taxonomy" id="170000"/>
    <lineage>
        <taxon>Eukaryota</taxon>
        <taxon>Fungi</taxon>
        <taxon>Dikarya</taxon>
        <taxon>Basidiomycota</taxon>
        <taxon>Pucciniomycotina</taxon>
        <taxon>Pucciniomycetes</taxon>
        <taxon>Pucciniales</taxon>
        <taxon>Phakopsoraceae</taxon>
        <taxon>Phakopsora</taxon>
    </lineage>
</organism>
<dbReference type="PANTHER" id="PTHR12203:SF118">
    <property type="entry name" value="BETA-1,2-XYLOSYLTRANSFERASE 1"/>
    <property type="match status" value="1"/>
</dbReference>
<evidence type="ECO:0000256" key="1">
    <source>
        <dbReference type="SAM" id="MobiDB-lite"/>
    </source>
</evidence>
<protein>
    <submittedName>
        <fullName evidence="4">Family 90 glycosyltransferase</fullName>
    </submittedName>
</protein>
<sequence>MYSSSIRLNQQHHHHNQFTRSNSTSSIRRQESKAFKIHPIALIPAFLLGILISSFYQLQHSKTSSLLDPLKNGLDWSFLSPSTQDPRQLLKEGRVRHHNDYIYFPKDYLNRTWSTNSKKRGKSKNQIYPLVELIQNATEQWKLKVSRQSKDLKGAVEEYQRRYKRLPPKGFREWFEWCMKNKVVLVDEYDRINELIEPFWALPPHILRSRSEEVGREESFSSFLIKNGQIKSVGKKKDEPRTKDQLKLLKQFSRFLPDLNFTISHHDGPSVFIDFKTYQKHLDYSRSGKILPLDEIDKVEDDASLWGFIGACSPDSPMRIHANGLFKDFNDQIEDLKGGYIGLDHPKTMNICNHPEWRGLHGFTSWAGPRPGVLKPIFSFAQSPGLVSDLLNVPLEQFEDVNKNQQDFKPFRNKTESKTLFWKGQTTGIWFDRNTNWRMSHRVRLHRLGKAFKSNYGDKLHRNVRLVRKIKKQQKKTKHLKIGNSFEEGDTGFIKMVEKRFSLKELSERFLTASFVGQLVQCTVDDGSCEAVKKEIDFDPFVDWNYQNNFKYVLDVDGNSWSGRFRRLLASNSLVFKSTIWPEWYRDHIQAWYHYVPVRIDYEDIFDLISFFTGSRTEDDQNYEGGDRSDQGYFEGLAERIAGQGTDWVKNHFRYEDLQAYMWRTCLEWARVSSDDRLNFNFKL</sequence>
<dbReference type="AlphaFoldDB" id="A0AAV0AHW1"/>
<keyword evidence="2" id="KW-0812">Transmembrane</keyword>
<dbReference type="EMBL" id="CALTRL010000148">
    <property type="protein sequence ID" value="CAH7666778.1"/>
    <property type="molecule type" value="Genomic_DNA"/>
</dbReference>
<gene>
    <name evidence="4" type="ORF">PPACK8108_LOCUS1131</name>
</gene>
<dbReference type="Proteomes" id="UP001153365">
    <property type="component" value="Unassembled WGS sequence"/>
</dbReference>
<feature type="transmembrane region" description="Helical" evidence="2">
    <location>
        <begin position="37"/>
        <end position="56"/>
    </location>
</feature>
<name>A0AAV0AHW1_PHAPC</name>
<keyword evidence="5" id="KW-1185">Reference proteome</keyword>
<evidence type="ECO:0000313" key="4">
    <source>
        <dbReference type="EMBL" id="CAH7666778.1"/>
    </source>
</evidence>
<evidence type="ECO:0000259" key="3">
    <source>
        <dbReference type="SMART" id="SM00672"/>
    </source>
</evidence>
<dbReference type="Pfam" id="PF05686">
    <property type="entry name" value="Glyco_transf_90"/>
    <property type="match status" value="1"/>
</dbReference>
<feature type="region of interest" description="Disordered" evidence="1">
    <location>
        <begin position="1"/>
        <end position="25"/>
    </location>
</feature>
<evidence type="ECO:0000256" key="2">
    <source>
        <dbReference type="SAM" id="Phobius"/>
    </source>
</evidence>
<accession>A0AAV0AHW1</accession>
<dbReference type="InterPro" id="IPR006598">
    <property type="entry name" value="CAP10"/>
</dbReference>
<keyword evidence="2" id="KW-0472">Membrane</keyword>
<dbReference type="SMART" id="SM00672">
    <property type="entry name" value="CAP10"/>
    <property type="match status" value="1"/>
</dbReference>
<evidence type="ECO:0000313" key="5">
    <source>
        <dbReference type="Proteomes" id="UP001153365"/>
    </source>
</evidence>
<reference evidence="4" key="1">
    <citation type="submission" date="2022-06" db="EMBL/GenBank/DDBJ databases">
        <authorList>
            <consortium name="SYNGENTA / RWTH Aachen University"/>
        </authorList>
    </citation>
    <scope>NUCLEOTIDE SEQUENCE</scope>
</reference>
<feature type="domain" description="Glycosyl transferase CAP10" evidence="3">
    <location>
        <begin position="460"/>
        <end position="669"/>
    </location>
</feature>
<comment type="caution">
    <text evidence="4">The sequence shown here is derived from an EMBL/GenBank/DDBJ whole genome shotgun (WGS) entry which is preliminary data.</text>
</comment>
<dbReference type="PANTHER" id="PTHR12203">
    <property type="entry name" value="KDEL LYS-ASP-GLU-LEU CONTAINING - RELATED"/>
    <property type="match status" value="1"/>
</dbReference>
<proteinExistence type="predicted"/>
<keyword evidence="2" id="KW-1133">Transmembrane helix</keyword>